<name>A0A1X7NVJ2_9LACT</name>
<evidence type="ECO:0000313" key="2">
    <source>
        <dbReference type="EMBL" id="SMH41741.1"/>
    </source>
</evidence>
<evidence type="ECO:0000313" key="3">
    <source>
        <dbReference type="EMBL" id="SMH41782.1"/>
    </source>
</evidence>
<organism evidence="3 4">
    <name type="scientific">Carnobacterium iners</name>
    <dbReference type="NCBI Taxonomy" id="1073423"/>
    <lineage>
        <taxon>Bacteria</taxon>
        <taxon>Bacillati</taxon>
        <taxon>Bacillota</taxon>
        <taxon>Bacilli</taxon>
        <taxon>Lactobacillales</taxon>
        <taxon>Carnobacteriaceae</taxon>
        <taxon>Carnobacterium</taxon>
    </lineage>
</organism>
<dbReference type="STRING" id="1073423.SAMN04488700_2455"/>
<keyword evidence="4" id="KW-1185">Reference proteome</keyword>
<dbReference type="EMBL" id="FXBJ01000003">
    <property type="protein sequence ID" value="SMH41718.1"/>
    <property type="molecule type" value="Genomic_DNA"/>
</dbReference>
<evidence type="ECO:0000313" key="1">
    <source>
        <dbReference type="EMBL" id="SMH41718.1"/>
    </source>
</evidence>
<dbReference type="RefSeq" id="WP_085560582.1">
    <property type="nucleotide sequence ID" value="NZ_FXBJ01000003.1"/>
</dbReference>
<gene>
    <name evidence="1" type="ORF">SAMN04488700_2455</name>
    <name evidence="2" type="ORF">SAMN04488700_2463</name>
    <name evidence="3" type="ORF">SAMN04488700_2471</name>
</gene>
<dbReference type="EMBL" id="FXBJ01000003">
    <property type="protein sequence ID" value="SMH41782.1"/>
    <property type="molecule type" value="Genomic_DNA"/>
</dbReference>
<dbReference type="AlphaFoldDB" id="A0A1X7NVJ2"/>
<dbReference type="EMBL" id="FXBJ01000003">
    <property type="protein sequence ID" value="SMH41741.1"/>
    <property type="molecule type" value="Genomic_DNA"/>
</dbReference>
<sequence length="137" mass="16298">MSYKSRKRKSEYRKKTQLFYNLVRQSREWAISQYGVKIDISIFLNSKKTDSLLKNNQSGYILSSSEDVPKKIVISKEFLEKNKPIDIQAIIQHEFLHYIGWKLDKGFDDGDEWFENQLARNLLYSNYNIFLNYALLS</sequence>
<evidence type="ECO:0008006" key="5">
    <source>
        <dbReference type="Google" id="ProtNLM"/>
    </source>
</evidence>
<evidence type="ECO:0000313" key="4">
    <source>
        <dbReference type="Proteomes" id="UP000193435"/>
    </source>
</evidence>
<proteinExistence type="predicted"/>
<dbReference type="Proteomes" id="UP000193435">
    <property type="component" value="Unassembled WGS sequence"/>
</dbReference>
<protein>
    <recommendedName>
        <fullName evidence="5">SprT-like family protein</fullName>
    </recommendedName>
</protein>
<accession>A0A1X7NVJ2</accession>
<reference evidence="3 4" key="1">
    <citation type="submission" date="2017-04" db="EMBL/GenBank/DDBJ databases">
        <authorList>
            <person name="Afonso C.L."/>
            <person name="Miller P.J."/>
            <person name="Scott M.A."/>
            <person name="Spackman E."/>
            <person name="Goraichik I."/>
            <person name="Dimitrov K.M."/>
            <person name="Suarez D.L."/>
            <person name="Swayne D.E."/>
        </authorList>
    </citation>
    <scope>NUCLEOTIDE SEQUENCE [LARGE SCALE GENOMIC DNA]</scope>
    <source>
        <strain evidence="3 4">LMG26642</strain>
    </source>
</reference>